<feature type="region of interest" description="Disordered" evidence="1">
    <location>
        <begin position="575"/>
        <end position="602"/>
    </location>
</feature>
<feature type="compositionally biased region" description="Basic and acidic residues" evidence="1">
    <location>
        <begin position="259"/>
        <end position="270"/>
    </location>
</feature>
<organism evidence="2">
    <name type="scientific">Rhizophora mucronata</name>
    <name type="common">Asiatic mangrove</name>
    <dbReference type="NCBI Taxonomy" id="61149"/>
    <lineage>
        <taxon>Eukaryota</taxon>
        <taxon>Viridiplantae</taxon>
        <taxon>Streptophyta</taxon>
        <taxon>Embryophyta</taxon>
        <taxon>Tracheophyta</taxon>
        <taxon>Spermatophyta</taxon>
        <taxon>Magnoliopsida</taxon>
        <taxon>eudicotyledons</taxon>
        <taxon>Gunneridae</taxon>
        <taxon>Pentapetalae</taxon>
        <taxon>rosids</taxon>
        <taxon>fabids</taxon>
        <taxon>Malpighiales</taxon>
        <taxon>Rhizophoraceae</taxon>
        <taxon>Rhizophora</taxon>
    </lineage>
</organism>
<accession>A0A2P2MT17</accession>
<name>A0A2P2MT17_RHIMU</name>
<feature type="compositionally biased region" description="Basic and acidic residues" evidence="1">
    <location>
        <begin position="145"/>
        <end position="192"/>
    </location>
</feature>
<feature type="compositionally biased region" description="Basic and acidic residues" evidence="1">
    <location>
        <begin position="15"/>
        <end position="47"/>
    </location>
</feature>
<feature type="region of interest" description="Disordered" evidence="1">
    <location>
        <begin position="1"/>
        <end position="192"/>
    </location>
</feature>
<feature type="compositionally biased region" description="Basic and acidic residues" evidence="1">
    <location>
        <begin position="575"/>
        <end position="589"/>
    </location>
</feature>
<dbReference type="EMBL" id="GGEC01052861">
    <property type="protein sequence ID" value="MBX33345.1"/>
    <property type="molecule type" value="Transcribed_RNA"/>
</dbReference>
<feature type="compositionally biased region" description="Basic and acidic residues" evidence="1">
    <location>
        <begin position="324"/>
        <end position="360"/>
    </location>
</feature>
<proteinExistence type="predicted"/>
<feature type="compositionally biased region" description="Low complexity" evidence="1">
    <location>
        <begin position="435"/>
        <end position="453"/>
    </location>
</feature>
<dbReference type="AlphaFoldDB" id="A0A2P2MT17"/>
<feature type="region of interest" description="Disordered" evidence="1">
    <location>
        <begin position="428"/>
        <end position="504"/>
    </location>
</feature>
<feature type="region of interest" description="Disordered" evidence="1">
    <location>
        <begin position="324"/>
        <end position="392"/>
    </location>
</feature>
<evidence type="ECO:0000256" key="1">
    <source>
        <dbReference type="SAM" id="MobiDB-lite"/>
    </source>
</evidence>
<feature type="region of interest" description="Disordered" evidence="1">
    <location>
        <begin position="245"/>
        <end position="270"/>
    </location>
</feature>
<feature type="compositionally biased region" description="Basic and acidic residues" evidence="1">
    <location>
        <begin position="458"/>
        <end position="475"/>
    </location>
</feature>
<reference evidence="2" key="1">
    <citation type="submission" date="2018-02" db="EMBL/GenBank/DDBJ databases">
        <title>Rhizophora mucronata_Transcriptome.</title>
        <authorList>
            <person name="Meera S.P."/>
            <person name="Sreeshan A."/>
            <person name="Augustine A."/>
        </authorList>
    </citation>
    <scope>NUCLEOTIDE SEQUENCE</scope>
    <source>
        <tissue evidence="2">Leaf</tissue>
    </source>
</reference>
<evidence type="ECO:0000313" key="2">
    <source>
        <dbReference type="EMBL" id="MBX33345.1"/>
    </source>
</evidence>
<feature type="compositionally biased region" description="Basic and acidic residues" evidence="1">
    <location>
        <begin position="84"/>
        <end position="128"/>
    </location>
</feature>
<feature type="compositionally biased region" description="Basic and acidic residues" evidence="1">
    <location>
        <begin position="483"/>
        <end position="504"/>
    </location>
</feature>
<protein>
    <submittedName>
        <fullName evidence="2">Uncharacterized protein</fullName>
    </submittedName>
</protein>
<sequence length="699" mass="77153">MEIEAISAKSTAGETKLEALEKPCESVSKENPEDEEIRKNMEQKSEEVIEEEGGDSKNAGLNDDAIQHIIVEKHTGTEASPQYSREETAASYKDEAEAEAKTRKEVQEEPEKNIVGKSTEKQALEEANRVINQSTEQSGEAVAEDDAKIADKNGDDGSQSKEGCAMKDNFEVPVKDMNKEGAQQKEDESDTMKMKEDVEHLNSGSIEQLEATGSVEAIESETLKDKVEPDNVPYPAAEIQALVHESNEGGVGISSSETRTGEEVTVKEESSVNDSISVSITTLATETIVREPEDLDSLMKGTIDVEGTQDKVLIDAKPEDASKLVEKVDHKIPAAMDKAEEGTKQETKMEPEMQRNENPKEPMTTVTASGDLQEDKLPESSTLPSKEFEFKTSKASEIIDEIPAEDQTAHENAETLRMLWEKELAQNEDDTTNAIEVSGVGSVGSGIETTTTENVQTDEEHVSSPRGGEMPKMEETTDPVDQEETHKLETLDWQHEESPSARDDALKCMESTFEDRKETILGEEGTTKKSEVSLKEAIMTQEAVVGYEAVDHKQELEPTETNKYDTVKGENLELAESGKEQKCASERVTSDQSDAAMPGSISNTVEEIRNVGLDQSSESIAQMSQEFQAEIEKKAEPDLDVEGPTREMQDTEEMIKTAISAEKVRKTHCQVKLNSHECLLDQFFLMYNFLTGEQRSSES</sequence>